<organism evidence="14 15">
    <name type="scientific">Aspergillus sclerotioniger CBS 115572</name>
    <dbReference type="NCBI Taxonomy" id="1450535"/>
    <lineage>
        <taxon>Eukaryota</taxon>
        <taxon>Fungi</taxon>
        <taxon>Dikarya</taxon>
        <taxon>Ascomycota</taxon>
        <taxon>Pezizomycotina</taxon>
        <taxon>Eurotiomycetes</taxon>
        <taxon>Eurotiomycetidae</taxon>
        <taxon>Eurotiales</taxon>
        <taxon>Aspergillaceae</taxon>
        <taxon>Aspergillus</taxon>
        <taxon>Aspergillus subgen. Circumdati</taxon>
    </lineage>
</organism>
<evidence type="ECO:0000256" key="5">
    <source>
        <dbReference type="ARBA" id="ARBA00022679"/>
    </source>
</evidence>
<dbReference type="AlphaFoldDB" id="A0A317XDZ6"/>
<feature type="chain" id="PRO_5016455288" description="Mannosyltransferase" evidence="13">
    <location>
        <begin position="25"/>
        <end position="570"/>
    </location>
</feature>
<keyword evidence="15" id="KW-1185">Reference proteome</keyword>
<feature type="non-terminal residue" evidence="14">
    <location>
        <position position="1"/>
    </location>
</feature>
<dbReference type="GO" id="GO:0006487">
    <property type="term" value="P:protein N-linked glycosylation"/>
    <property type="evidence" value="ECO:0007669"/>
    <property type="project" value="TreeGrafter"/>
</dbReference>
<dbReference type="STRING" id="1450535.A0A317XDZ6"/>
<evidence type="ECO:0000256" key="13">
    <source>
        <dbReference type="SAM" id="SignalP"/>
    </source>
</evidence>
<evidence type="ECO:0000256" key="10">
    <source>
        <dbReference type="ARBA" id="ARBA00044721"/>
    </source>
</evidence>
<feature type="transmembrane region" description="Helical" evidence="12">
    <location>
        <begin position="278"/>
        <end position="298"/>
    </location>
</feature>
<comment type="subcellular location">
    <subcellularLocation>
        <location evidence="1 12">Endoplasmic reticulum membrane</location>
        <topology evidence="1 12">Multi-pass membrane protein</topology>
    </subcellularLocation>
</comment>
<evidence type="ECO:0000256" key="6">
    <source>
        <dbReference type="ARBA" id="ARBA00022692"/>
    </source>
</evidence>
<proteinExistence type="inferred from homology"/>
<dbReference type="UniPathway" id="UPA00378"/>
<dbReference type="Pfam" id="PF03901">
    <property type="entry name" value="Glyco_transf_22"/>
    <property type="match status" value="1"/>
</dbReference>
<evidence type="ECO:0000256" key="8">
    <source>
        <dbReference type="ARBA" id="ARBA00022989"/>
    </source>
</evidence>
<dbReference type="GO" id="GO:0005789">
    <property type="term" value="C:endoplasmic reticulum membrane"/>
    <property type="evidence" value="ECO:0007669"/>
    <property type="project" value="UniProtKB-SubCell"/>
</dbReference>
<keyword evidence="9 12" id="KW-0472">Membrane</keyword>
<evidence type="ECO:0000313" key="14">
    <source>
        <dbReference type="EMBL" id="PWY95148.1"/>
    </source>
</evidence>
<dbReference type="InterPro" id="IPR005599">
    <property type="entry name" value="GPI_mannosylTrfase"/>
</dbReference>
<evidence type="ECO:0000313" key="15">
    <source>
        <dbReference type="Proteomes" id="UP000246702"/>
    </source>
</evidence>
<keyword evidence="13" id="KW-0732">Signal</keyword>
<evidence type="ECO:0000256" key="1">
    <source>
        <dbReference type="ARBA" id="ARBA00004477"/>
    </source>
</evidence>
<feature type="transmembrane region" description="Helical" evidence="12">
    <location>
        <begin position="97"/>
        <end position="115"/>
    </location>
</feature>
<protein>
    <recommendedName>
        <fullName evidence="12">Mannosyltransferase</fullName>
        <ecNumber evidence="12">2.4.1.-</ecNumber>
    </recommendedName>
</protein>
<comment type="pathway">
    <text evidence="2">Protein modification; protein glycosylation.</text>
</comment>
<evidence type="ECO:0000256" key="2">
    <source>
        <dbReference type="ARBA" id="ARBA00004922"/>
    </source>
</evidence>
<dbReference type="RefSeq" id="XP_025471909.1">
    <property type="nucleotide sequence ID" value="XM_025610815.1"/>
</dbReference>
<dbReference type="GeneID" id="37112958"/>
<feature type="transmembrane region" description="Helical" evidence="12">
    <location>
        <begin position="328"/>
        <end position="350"/>
    </location>
</feature>
<evidence type="ECO:0000256" key="4">
    <source>
        <dbReference type="ARBA" id="ARBA00022676"/>
    </source>
</evidence>
<dbReference type="Proteomes" id="UP000246702">
    <property type="component" value="Unassembled WGS sequence"/>
</dbReference>
<keyword evidence="7 12" id="KW-0256">Endoplasmic reticulum</keyword>
<accession>A0A317XDZ6</accession>
<comment type="caution">
    <text evidence="14">The sequence shown here is derived from an EMBL/GenBank/DDBJ whole genome shotgun (WGS) entry which is preliminary data.</text>
</comment>
<feature type="transmembrane region" description="Helical" evidence="12">
    <location>
        <begin position="151"/>
        <end position="169"/>
    </location>
</feature>
<dbReference type="PANTHER" id="PTHR22760:SF1">
    <property type="entry name" value="DOL-P-MAN:MAN(7)GLCNAC(2)-PP-DOL ALPHA-1,6-MANNOSYLTRANSFERASE"/>
    <property type="match status" value="1"/>
</dbReference>
<keyword evidence="8 12" id="KW-1133">Transmembrane helix</keyword>
<dbReference type="EC" id="2.4.1.-" evidence="12"/>
<sequence>MGRDVVFLLLLGAIPALILLHLAAAPYTKVEESFHIQAIHDILSSGIPTRNVSETLRAEYDHFAFPGAVPRTFVGAVILSGLSQPFIWLKANIDRQLLARAILGLFNAVSLLSFASGLRRTAGKTTAIWYLLFQASQFHVLYYASRTLSNMFAFGLTTLALRYLLPEPVSSKTYKKRSRLSLYLITIAGIIFRSELAIFLATNTIFLFATRRISVQREIIPAGILGLIVGLTSTVLVDSFFWQQFPLWPELAAFKFNVISGQASAWGTHPWHFYFTNAVPRLLLNPLTFTVGIPLALIQPATRSLAAYTLIPSLIFLAIYSAQPHKEWRFIIYTIPPLTAASALGASYIWTHCAKSLLYRLLSLLMLASTLASFLLSTFILLPASSANYPGAHALNALHTHADANTENNSPLISVYLGNLACQTGVTRFLQHPSSSSPSTTNTTTPVWQYDKTENETIKSTSAFWSQFNYVLIEPGEETEKLIAASGSGSGSEQWEAVETVDGFAGLRIVRPGDEAVGAVEGRIVGKVFGAEGVRLWEMGREFVRRVVTRGWWAELRMEPKIRILRHVRG</sequence>
<evidence type="ECO:0000256" key="7">
    <source>
        <dbReference type="ARBA" id="ARBA00022824"/>
    </source>
</evidence>
<dbReference type="GO" id="GO:0052917">
    <property type="term" value="F:dol-P-Man:Man(7)GlcNAc(2)-PP-Dol alpha-1,6-mannosyltransferase activity"/>
    <property type="evidence" value="ECO:0007669"/>
    <property type="project" value="UniProtKB-EC"/>
</dbReference>
<dbReference type="EMBL" id="MSFK01000003">
    <property type="protein sequence ID" value="PWY95148.1"/>
    <property type="molecule type" value="Genomic_DNA"/>
</dbReference>
<dbReference type="PANTHER" id="PTHR22760">
    <property type="entry name" value="GLYCOSYLTRANSFERASE"/>
    <property type="match status" value="1"/>
</dbReference>
<keyword evidence="5 14" id="KW-0808">Transferase</keyword>
<evidence type="ECO:0000256" key="11">
    <source>
        <dbReference type="ARBA" id="ARBA00048899"/>
    </source>
</evidence>
<feature type="transmembrane region" description="Helical" evidence="12">
    <location>
        <begin position="357"/>
        <end position="382"/>
    </location>
</feature>
<comment type="function">
    <text evidence="10">Mannosyltransferase that operates in the biosynthetic pathway of dolichol-linked oligosaccharides, the glycan precursors employed in protein asparagine (N)-glycosylation. The assembly of dolichol-linked oligosaccharides begins on the cytosolic side of the endoplasmic reticulum membrane and finishes in its lumen. The sequential addition of sugars to dolichol pyrophosphate produces dolichol-linked oligosaccharides containing fourteen sugars, including two GlcNAcs, nine mannoses and three glucoses. Once assembled, the oligosaccharide is transferred from the lipid to nascent proteins by oligosaccharyltransferases. In the lumen of the endoplasmic reticulum, adds the eighth mannose residue in an alpha-1,6 linkage onto Man(7)GlcNAc(2)-PP-dolichol to produce Man(8)GlcNAc(2)-PP-dolichol.</text>
</comment>
<comment type="catalytic activity">
    <reaction evidence="11">
        <text>an alpha-D-Man-(1-&gt;2)-alpha-D-Man-(1-&gt;2)-alpha-D-Man-(1-&gt;3)-[alpha-D-Man-(1-&gt;2)-alpha-D-Man-(1-&gt;3)-alpha-D-Man-(1-&gt;6)]-beta-D-Man-(1-&gt;4)-beta-D-GlcNAc-(1-&gt;4)-alpha-D-GlcNAc-diphospho-di-trans,poly-cis-dolichol + a di-trans,poly-cis-dolichyl beta-D-mannosyl phosphate = an alpha-D-Man-(1-&gt;2)-alpha-D-Man-(1-&gt;2)-alpha-D-Man-(1-&gt;3)-[alpha-D-Man-(1-&gt;2)-alpha-D-Man-(1-&gt;3)-[alpha-D-Man-(1-&gt;6)]-alpha-D-Man-(1-&gt;6)]-beta-D-Man-(1-&gt;4)-beta-D-GlcNAc-(1-&gt;4)-alpha-D-GlcNAc-diphospho-di-trans,poly-cis-dolichol + a di-trans,poly-cis-dolichyl phosphate + H(+)</text>
        <dbReference type="Rhea" id="RHEA:29535"/>
        <dbReference type="Rhea" id="RHEA-COMP:19498"/>
        <dbReference type="Rhea" id="RHEA-COMP:19501"/>
        <dbReference type="Rhea" id="RHEA-COMP:19518"/>
        <dbReference type="Rhea" id="RHEA-COMP:19519"/>
        <dbReference type="ChEBI" id="CHEBI:15378"/>
        <dbReference type="ChEBI" id="CHEBI:57683"/>
        <dbReference type="ChEBI" id="CHEBI:58211"/>
        <dbReference type="ChEBI" id="CHEBI:132517"/>
        <dbReference type="ChEBI" id="CHEBI:132519"/>
        <dbReference type="EC" id="2.4.1.260"/>
    </reaction>
    <physiologicalReaction direction="left-to-right" evidence="11">
        <dbReference type="Rhea" id="RHEA:29536"/>
    </physiologicalReaction>
</comment>
<feature type="transmembrane region" description="Helical" evidence="12">
    <location>
        <begin position="220"/>
        <end position="242"/>
    </location>
</feature>
<dbReference type="OrthoDB" id="19039at2759"/>
<evidence type="ECO:0000256" key="3">
    <source>
        <dbReference type="ARBA" id="ARBA00007063"/>
    </source>
</evidence>
<keyword evidence="4 12" id="KW-0328">Glycosyltransferase</keyword>
<evidence type="ECO:0000256" key="12">
    <source>
        <dbReference type="RuleBase" id="RU363075"/>
    </source>
</evidence>
<gene>
    <name evidence="14" type="ORF">BO94DRAFT_531056</name>
</gene>
<evidence type="ECO:0000256" key="9">
    <source>
        <dbReference type="ARBA" id="ARBA00023136"/>
    </source>
</evidence>
<keyword evidence="6 12" id="KW-0812">Transmembrane</keyword>
<feature type="transmembrane region" description="Helical" evidence="12">
    <location>
        <begin position="305"/>
        <end position="322"/>
    </location>
</feature>
<feature type="transmembrane region" description="Helical" evidence="12">
    <location>
        <begin position="181"/>
        <end position="208"/>
    </location>
</feature>
<comment type="similarity">
    <text evidence="3 12">Belongs to the glycosyltransferase 22 family.</text>
</comment>
<name>A0A317XDZ6_9EURO</name>
<feature type="signal peptide" evidence="13">
    <location>
        <begin position="1"/>
        <end position="24"/>
    </location>
</feature>
<reference evidence="14 15" key="1">
    <citation type="submission" date="2016-12" db="EMBL/GenBank/DDBJ databases">
        <title>The genomes of Aspergillus section Nigri reveals drivers in fungal speciation.</title>
        <authorList>
            <consortium name="DOE Joint Genome Institute"/>
            <person name="Vesth T.C."/>
            <person name="Nybo J."/>
            <person name="Theobald S."/>
            <person name="Brandl J."/>
            <person name="Frisvad J.C."/>
            <person name="Nielsen K.F."/>
            <person name="Lyhne E.K."/>
            <person name="Kogle M.E."/>
            <person name="Kuo A."/>
            <person name="Riley R."/>
            <person name="Clum A."/>
            <person name="Nolan M."/>
            <person name="Lipzen A."/>
            <person name="Salamov A."/>
            <person name="Henrissat B."/>
            <person name="Wiebenga A."/>
            <person name="De Vries R.P."/>
            <person name="Grigoriev I.V."/>
            <person name="Mortensen U.H."/>
            <person name="Andersen M.R."/>
            <person name="Baker S.E."/>
        </authorList>
    </citation>
    <scope>NUCLEOTIDE SEQUENCE [LARGE SCALE GENOMIC DNA]</scope>
    <source>
        <strain evidence="14 15">CBS 115572</strain>
    </source>
</reference>